<protein>
    <recommendedName>
        <fullName evidence="5">Thioredoxin domain-containing protein</fullName>
    </recommendedName>
</protein>
<dbReference type="PANTHER" id="PTHR45672">
    <property type="entry name" value="PROTEIN DISULFIDE-ISOMERASE C17H9.14C-RELATED"/>
    <property type="match status" value="1"/>
</dbReference>
<evidence type="ECO:0000256" key="3">
    <source>
        <dbReference type="SAM" id="MobiDB-lite"/>
    </source>
</evidence>
<feature type="compositionally biased region" description="Acidic residues" evidence="3">
    <location>
        <begin position="166"/>
        <end position="175"/>
    </location>
</feature>
<dbReference type="eggNOG" id="KOG0191">
    <property type="taxonomic scope" value="Eukaryota"/>
</dbReference>
<dbReference type="InterPro" id="IPR051063">
    <property type="entry name" value="PDI"/>
</dbReference>
<keyword evidence="7" id="KW-1185">Reference proteome</keyword>
<dbReference type="PROSITE" id="PS51352">
    <property type="entry name" value="THIOREDOXIN_2"/>
    <property type="match status" value="1"/>
</dbReference>
<dbReference type="InParanoid" id="F2UGL4"/>
<sequence>MATRSLMVTAAVTLLLVVAVALTSPASVRAASDSSDDSTSNVVVLTDETFEHDTQISSGATTGDWFIKFYAPWCGFCKAIAPVWDELADKVKESNVNIAKVDCTKNRLTCERFGVRGYPSLFFFHNGQIYKYNEAAVRVQQAKQEQAMQQKHKQDKKKGESGGNKDDDEQEDEDAGDKAAVSGGDARKGGARRRRAEQ</sequence>
<dbReference type="Proteomes" id="UP000007799">
    <property type="component" value="Unassembled WGS sequence"/>
</dbReference>
<dbReference type="GeneID" id="16072246"/>
<dbReference type="EMBL" id="GL832973">
    <property type="protein sequence ID" value="EGD75764.1"/>
    <property type="molecule type" value="Genomic_DNA"/>
</dbReference>
<dbReference type="RefSeq" id="XP_004991685.1">
    <property type="nucleotide sequence ID" value="XM_004991628.1"/>
</dbReference>
<proteinExistence type="inferred from homology"/>
<feature type="compositionally biased region" description="Basic residues" evidence="3">
    <location>
        <begin position="189"/>
        <end position="198"/>
    </location>
</feature>
<feature type="region of interest" description="Disordered" evidence="3">
    <location>
        <begin position="143"/>
        <end position="198"/>
    </location>
</feature>
<dbReference type="Pfam" id="PF00085">
    <property type="entry name" value="Thioredoxin"/>
    <property type="match status" value="1"/>
</dbReference>
<dbReference type="SUPFAM" id="SSF52833">
    <property type="entry name" value="Thioredoxin-like"/>
    <property type="match status" value="1"/>
</dbReference>
<gene>
    <name evidence="6" type="ORF">PTSG_07882</name>
</gene>
<dbReference type="InterPro" id="IPR013766">
    <property type="entry name" value="Thioredoxin_domain"/>
</dbReference>
<dbReference type="STRING" id="946362.F2UGL4"/>
<dbReference type="OrthoDB" id="427280at2759"/>
<evidence type="ECO:0000256" key="2">
    <source>
        <dbReference type="ARBA" id="ARBA00022729"/>
    </source>
</evidence>
<evidence type="ECO:0000256" key="1">
    <source>
        <dbReference type="ARBA" id="ARBA00006347"/>
    </source>
</evidence>
<feature type="domain" description="Thioredoxin" evidence="5">
    <location>
        <begin position="20"/>
        <end position="153"/>
    </location>
</feature>
<evidence type="ECO:0000259" key="5">
    <source>
        <dbReference type="PROSITE" id="PS51352"/>
    </source>
</evidence>
<comment type="similarity">
    <text evidence="1">Belongs to the protein disulfide isomerase family.</text>
</comment>
<dbReference type="AlphaFoldDB" id="F2UGL4"/>
<reference evidence="6" key="1">
    <citation type="submission" date="2009-08" db="EMBL/GenBank/DDBJ databases">
        <title>Annotation of Salpingoeca rosetta.</title>
        <authorList>
            <consortium name="The Broad Institute Genome Sequencing Platform"/>
            <person name="Russ C."/>
            <person name="Cuomo C."/>
            <person name="Burger G."/>
            <person name="Gray M.W."/>
            <person name="Holland P.W.H."/>
            <person name="King N."/>
            <person name="Lang F.B.F."/>
            <person name="Roger A.J."/>
            <person name="Ruiz-Trillo I."/>
            <person name="Young S.K."/>
            <person name="Zeng Q."/>
            <person name="Gargeya S."/>
            <person name="Alvarado L."/>
            <person name="Berlin A."/>
            <person name="Chapman S.B."/>
            <person name="Chen Z."/>
            <person name="Freedman E."/>
            <person name="Gellesch M."/>
            <person name="Goldberg J."/>
            <person name="Griggs A."/>
            <person name="Gujja S."/>
            <person name="Heilman E."/>
            <person name="Heiman D."/>
            <person name="Howarth C."/>
            <person name="Mehta T."/>
            <person name="Neiman D."/>
            <person name="Pearson M."/>
            <person name="Roberts A."/>
            <person name="Saif S."/>
            <person name="Shea T."/>
            <person name="Shenoy N."/>
            <person name="Sisk P."/>
            <person name="Stolte C."/>
            <person name="Sykes S."/>
            <person name="White J."/>
            <person name="Yandava C."/>
            <person name="Haas B."/>
            <person name="Nusbaum C."/>
            <person name="Birren B."/>
        </authorList>
    </citation>
    <scope>NUCLEOTIDE SEQUENCE [LARGE SCALE GENOMIC DNA]</scope>
    <source>
        <strain evidence="6">ATCC 50818</strain>
    </source>
</reference>
<evidence type="ECO:0000256" key="4">
    <source>
        <dbReference type="SAM" id="SignalP"/>
    </source>
</evidence>
<dbReference type="Gene3D" id="3.40.30.10">
    <property type="entry name" value="Glutaredoxin"/>
    <property type="match status" value="1"/>
</dbReference>
<dbReference type="PRINTS" id="PR00421">
    <property type="entry name" value="THIOREDOXIN"/>
</dbReference>
<dbReference type="InterPro" id="IPR036249">
    <property type="entry name" value="Thioredoxin-like_sf"/>
</dbReference>
<dbReference type="PANTHER" id="PTHR45672:SF3">
    <property type="entry name" value="THIOREDOXIN DOMAIN-CONTAINING PROTEIN 5"/>
    <property type="match status" value="1"/>
</dbReference>
<dbReference type="GO" id="GO:0003756">
    <property type="term" value="F:protein disulfide isomerase activity"/>
    <property type="evidence" value="ECO:0007669"/>
    <property type="project" value="TreeGrafter"/>
</dbReference>
<name>F2UGL4_SALR5</name>
<feature type="signal peptide" evidence="4">
    <location>
        <begin position="1"/>
        <end position="30"/>
    </location>
</feature>
<dbReference type="OMA" id="RLTCERF"/>
<dbReference type="GO" id="GO:0006457">
    <property type="term" value="P:protein folding"/>
    <property type="evidence" value="ECO:0007669"/>
    <property type="project" value="TreeGrafter"/>
</dbReference>
<accession>F2UGL4</accession>
<dbReference type="KEGG" id="sre:PTSG_07882"/>
<feature type="chain" id="PRO_5003287649" description="Thioredoxin domain-containing protein" evidence="4">
    <location>
        <begin position="31"/>
        <end position="198"/>
    </location>
</feature>
<evidence type="ECO:0000313" key="6">
    <source>
        <dbReference type="EMBL" id="EGD75764.1"/>
    </source>
</evidence>
<keyword evidence="2 4" id="KW-0732">Signal</keyword>
<evidence type="ECO:0000313" key="7">
    <source>
        <dbReference type="Proteomes" id="UP000007799"/>
    </source>
</evidence>
<dbReference type="GO" id="GO:0005783">
    <property type="term" value="C:endoplasmic reticulum"/>
    <property type="evidence" value="ECO:0007669"/>
    <property type="project" value="TreeGrafter"/>
</dbReference>
<organism evidence="7">
    <name type="scientific">Salpingoeca rosetta (strain ATCC 50818 / BSB-021)</name>
    <dbReference type="NCBI Taxonomy" id="946362"/>
    <lineage>
        <taxon>Eukaryota</taxon>
        <taxon>Choanoflagellata</taxon>
        <taxon>Craspedida</taxon>
        <taxon>Salpingoecidae</taxon>
        <taxon>Salpingoeca</taxon>
    </lineage>
</organism>